<dbReference type="Gene3D" id="3.30.370.10">
    <property type="entry name" value="Barstar-like"/>
    <property type="match status" value="1"/>
</dbReference>
<reference evidence="3 4" key="1">
    <citation type="submission" date="2018-07" db="EMBL/GenBank/DDBJ databases">
        <title>Dyadobacter roseus sp. nov., isolated from rose rhizosphere soil.</title>
        <authorList>
            <person name="Chen L."/>
        </authorList>
    </citation>
    <scope>NUCLEOTIDE SEQUENCE [LARGE SCALE GENOMIC DNA]</scope>
    <source>
        <strain evidence="3 4">RS19</strain>
    </source>
</reference>
<proteinExistence type="inferred from homology"/>
<dbReference type="AlphaFoldDB" id="A0A3D8Y8N9"/>
<dbReference type="Pfam" id="PF01337">
    <property type="entry name" value="Barstar"/>
    <property type="match status" value="1"/>
</dbReference>
<dbReference type="InterPro" id="IPR000468">
    <property type="entry name" value="Barstar"/>
</dbReference>
<evidence type="ECO:0000313" key="4">
    <source>
        <dbReference type="Proteomes" id="UP000256373"/>
    </source>
</evidence>
<dbReference type="Proteomes" id="UP000256373">
    <property type="component" value="Unassembled WGS sequence"/>
</dbReference>
<dbReference type="InterPro" id="IPR035905">
    <property type="entry name" value="Barstar-like_sf"/>
</dbReference>
<dbReference type="OrthoDB" id="4793808at2"/>
<protein>
    <submittedName>
        <fullName evidence="3">Ribonuclease inhibitor</fullName>
    </submittedName>
</protein>
<sequence>MKKKTIVIEGSTFSNLAGFYEEMNRLFMQDQDWKMGHSLDALNDILYGGFGVFEPGEQVLVIWKNFTQSKLALGREQTVELYQRKIEIGYPYNVKLFEEKLQEIEKEDGPLLWHIVLDIFGDHPNIDLILED</sequence>
<feature type="domain" description="Barstar (barnase inhibitor)" evidence="2">
    <location>
        <begin position="4"/>
        <end position="77"/>
    </location>
</feature>
<evidence type="ECO:0000259" key="2">
    <source>
        <dbReference type="Pfam" id="PF01337"/>
    </source>
</evidence>
<comment type="similarity">
    <text evidence="1">Belongs to the barstar family.</text>
</comment>
<name>A0A3D8Y8N9_9BACT</name>
<dbReference type="RefSeq" id="WP_115832094.1">
    <property type="nucleotide sequence ID" value="NZ_QNUL01000014.1"/>
</dbReference>
<comment type="caution">
    <text evidence="3">The sequence shown here is derived from an EMBL/GenBank/DDBJ whole genome shotgun (WGS) entry which is preliminary data.</text>
</comment>
<keyword evidence="4" id="KW-1185">Reference proteome</keyword>
<evidence type="ECO:0000256" key="1">
    <source>
        <dbReference type="ARBA" id="ARBA00006845"/>
    </source>
</evidence>
<gene>
    <name evidence="3" type="ORF">DSL64_16860</name>
</gene>
<dbReference type="EMBL" id="QNUL01000014">
    <property type="protein sequence ID" value="REA59678.1"/>
    <property type="molecule type" value="Genomic_DNA"/>
</dbReference>
<evidence type="ECO:0000313" key="3">
    <source>
        <dbReference type="EMBL" id="REA59678.1"/>
    </source>
</evidence>
<organism evidence="3 4">
    <name type="scientific">Dyadobacter luteus</name>
    <dbReference type="NCBI Taxonomy" id="2259619"/>
    <lineage>
        <taxon>Bacteria</taxon>
        <taxon>Pseudomonadati</taxon>
        <taxon>Bacteroidota</taxon>
        <taxon>Cytophagia</taxon>
        <taxon>Cytophagales</taxon>
        <taxon>Spirosomataceae</taxon>
        <taxon>Dyadobacter</taxon>
    </lineage>
</organism>
<dbReference type="SUPFAM" id="SSF52038">
    <property type="entry name" value="Barstar-related"/>
    <property type="match status" value="1"/>
</dbReference>
<accession>A0A3D8Y8N9</accession>